<feature type="domain" description="Reverse transcriptase" evidence="1">
    <location>
        <begin position="1"/>
        <end position="157"/>
    </location>
</feature>
<evidence type="ECO:0000259" key="1">
    <source>
        <dbReference type="PROSITE" id="PS50878"/>
    </source>
</evidence>
<dbReference type="Proteomes" id="UP000301870">
    <property type="component" value="Chromosome 4"/>
</dbReference>
<dbReference type="GO" id="GO:0071897">
    <property type="term" value="P:DNA biosynthetic process"/>
    <property type="evidence" value="ECO:0007669"/>
    <property type="project" value="UniProtKB-ARBA"/>
</dbReference>
<proteinExistence type="predicted"/>
<dbReference type="RefSeq" id="XP_022836819.1">
    <property type="nucleotide sequence ID" value="XM_022981051.1"/>
</dbReference>
<evidence type="ECO:0000313" key="2">
    <source>
        <dbReference type="Proteomes" id="UP000301870"/>
    </source>
</evidence>
<dbReference type="PANTHER" id="PTHR47027">
    <property type="entry name" value="REVERSE TRANSCRIPTASE DOMAIN-CONTAINING PROTEIN"/>
    <property type="match status" value="1"/>
</dbReference>
<dbReference type="PROSITE" id="PS50878">
    <property type="entry name" value="RT_POL"/>
    <property type="match status" value="1"/>
</dbReference>
<dbReference type="InterPro" id="IPR043502">
    <property type="entry name" value="DNA/RNA_pol_sf"/>
</dbReference>
<sequence length="290" mass="33051">MGEAGIPGDILGTLKYWYGSQTNVVKWGNGGFSNEYTLKCGVRQGGLTSPSLFNLYINGLIEELSRSGVGCHMCNEPVNNLSYADDMVLLSPSVDGLRTMLSICEKYALRHGLTYNVKKSEVMIFRHDRTCCFNPVITLGGTQLNVVSKFKYLGHVINNNLKDDDDMERQKRSIAAKANMLARRFARCSNAVRITLFVAYCQAFYTCYLWKNYTQRTYHALRVQYNNAFRAMLNLPWRCSASGMFAENRVDDFYAVMRKRAASFMNRIRNTDNIIVQAVYDCCKFDICDM</sequence>
<name>A0A9J7EVY9_SPOLT</name>
<dbReference type="PANTHER" id="PTHR47027:SF20">
    <property type="entry name" value="REVERSE TRANSCRIPTASE-LIKE PROTEIN WITH RNA-DIRECTED DNA POLYMERASE DOMAIN"/>
    <property type="match status" value="1"/>
</dbReference>
<dbReference type="OrthoDB" id="10014409at2759"/>
<dbReference type="AlphaFoldDB" id="A0A9J7EVY9"/>
<accession>A0A9J7EVY9</accession>
<dbReference type="InterPro" id="IPR000477">
    <property type="entry name" value="RT_dom"/>
</dbReference>
<protein>
    <submittedName>
        <fullName evidence="3">Uncharacterized protein LOC111364191</fullName>
    </submittedName>
</protein>
<reference evidence="3" key="1">
    <citation type="submission" date="2025-08" db="UniProtKB">
        <authorList>
            <consortium name="RefSeq"/>
        </authorList>
    </citation>
    <scope>IDENTIFICATION</scope>
    <source>
        <strain evidence="3">Ishihara</strain>
        <tissue evidence="3">Whole body</tissue>
    </source>
</reference>
<evidence type="ECO:0000313" key="3">
    <source>
        <dbReference type="RefSeq" id="XP_022836819.1"/>
    </source>
</evidence>
<gene>
    <name evidence="3" type="primary">LOC111364191</name>
</gene>
<organism evidence="2 3">
    <name type="scientific">Spodoptera litura</name>
    <name type="common">Asian cotton leafworm</name>
    <dbReference type="NCBI Taxonomy" id="69820"/>
    <lineage>
        <taxon>Eukaryota</taxon>
        <taxon>Metazoa</taxon>
        <taxon>Ecdysozoa</taxon>
        <taxon>Arthropoda</taxon>
        <taxon>Hexapoda</taxon>
        <taxon>Insecta</taxon>
        <taxon>Pterygota</taxon>
        <taxon>Neoptera</taxon>
        <taxon>Endopterygota</taxon>
        <taxon>Lepidoptera</taxon>
        <taxon>Glossata</taxon>
        <taxon>Ditrysia</taxon>
        <taxon>Noctuoidea</taxon>
        <taxon>Noctuidae</taxon>
        <taxon>Amphipyrinae</taxon>
        <taxon>Spodoptera</taxon>
    </lineage>
</organism>
<dbReference type="SUPFAM" id="SSF56672">
    <property type="entry name" value="DNA/RNA polymerases"/>
    <property type="match status" value="1"/>
</dbReference>
<dbReference type="GeneID" id="111364191"/>
<keyword evidence="2" id="KW-1185">Reference proteome</keyword>
<dbReference type="Pfam" id="PF00078">
    <property type="entry name" value="RVT_1"/>
    <property type="match status" value="1"/>
</dbReference>
<dbReference type="KEGG" id="sliu:111364191"/>